<dbReference type="InterPro" id="IPR009057">
    <property type="entry name" value="Homeodomain-like_sf"/>
</dbReference>
<sequence>MMVVIGESLRMSYRRHMREEALRATQTLITEKGWNKVRFSDVAAMIGVSRPTLYKEFASKNELGDALVLRETERFLTGIQTILDTNTDSVPRAITEAVQYTLDEAVESPLLRAALTAPLDDLRGESSVLRLVATSTSMLELATQRLISWFDEHLPNHDRADIDHAVDVLIRLTVSHIVLPAADGNVHRENVETCRQISDVVLRFLRL</sequence>
<keyword evidence="3" id="KW-0804">Transcription</keyword>
<organism evidence="6 7">
    <name type="scientific">Rhodococcus opacus (strain B4)</name>
    <dbReference type="NCBI Taxonomy" id="632772"/>
    <lineage>
        <taxon>Bacteria</taxon>
        <taxon>Bacillati</taxon>
        <taxon>Actinomycetota</taxon>
        <taxon>Actinomycetes</taxon>
        <taxon>Mycobacteriales</taxon>
        <taxon>Nocardiaceae</taxon>
        <taxon>Rhodococcus</taxon>
    </lineage>
</organism>
<dbReference type="SUPFAM" id="SSF46689">
    <property type="entry name" value="Homeodomain-like"/>
    <property type="match status" value="1"/>
</dbReference>
<evidence type="ECO:0000256" key="4">
    <source>
        <dbReference type="PROSITE-ProRule" id="PRU00335"/>
    </source>
</evidence>
<evidence type="ECO:0000259" key="5">
    <source>
        <dbReference type="PROSITE" id="PS50977"/>
    </source>
</evidence>
<dbReference type="AlphaFoldDB" id="C1BC58"/>
<keyword evidence="6" id="KW-0614">Plasmid</keyword>
<feature type="DNA-binding region" description="H-T-H motif" evidence="4">
    <location>
        <begin position="38"/>
        <end position="57"/>
    </location>
</feature>
<protein>
    <submittedName>
        <fullName evidence="6">Putative TetR family transcriptional regulator</fullName>
    </submittedName>
</protein>
<evidence type="ECO:0000256" key="1">
    <source>
        <dbReference type="ARBA" id="ARBA00023015"/>
    </source>
</evidence>
<keyword evidence="1" id="KW-0805">Transcription regulation</keyword>
<dbReference type="Pfam" id="PF18556">
    <property type="entry name" value="TetR_C_35"/>
    <property type="match status" value="1"/>
</dbReference>
<reference evidence="6 7" key="1">
    <citation type="submission" date="2009-03" db="EMBL/GenBank/DDBJ databases">
        <title>Comparison of the complete genome sequences of Rhodococcus erythropolis PR4 and Rhodococcus opacus B4.</title>
        <authorList>
            <person name="Takarada H."/>
            <person name="Sekine M."/>
            <person name="Hosoyama A."/>
            <person name="Yamada R."/>
            <person name="Fujisawa T."/>
            <person name="Omata S."/>
            <person name="Shimizu A."/>
            <person name="Tsukatani N."/>
            <person name="Tanikawa S."/>
            <person name="Fujita N."/>
            <person name="Harayama S."/>
        </authorList>
    </citation>
    <scope>NUCLEOTIDE SEQUENCE [LARGE SCALE GENOMIC DNA]</scope>
    <source>
        <strain evidence="6 7">B4</strain>
        <plasmid evidence="6 7">pROB01</plasmid>
    </source>
</reference>
<name>C1BC58_RHOOB</name>
<dbReference type="GO" id="GO:0003700">
    <property type="term" value="F:DNA-binding transcription factor activity"/>
    <property type="evidence" value="ECO:0007669"/>
    <property type="project" value="TreeGrafter"/>
</dbReference>
<dbReference type="PRINTS" id="PR00455">
    <property type="entry name" value="HTHTETR"/>
</dbReference>
<dbReference type="EMBL" id="AP011116">
    <property type="protein sequence ID" value="BAH55913.1"/>
    <property type="molecule type" value="Genomic_DNA"/>
</dbReference>
<dbReference type="InterPro" id="IPR001647">
    <property type="entry name" value="HTH_TetR"/>
</dbReference>
<evidence type="ECO:0000256" key="3">
    <source>
        <dbReference type="ARBA" id="ARBA00023163"/>
    </source>
</evidence>
<dbReference type="Pfam" id="PF00440">
    <property type="entry name" value="TetR_N"/>
    <property type="match status" value="1"/>
</dbReference>
<evidence type="ECO:0000313" key="7">
    <source>
        <dbReference type="Proteomes" id="UP000002212"/>
    </source>
</evidence>
<keyword evidence="2 4" id="KW-0238">DNA-binding</keyword>
<evidence type="ECO:0000256" key="2">
    <source>
        <dbReference type="ARBA" id="ARBA00023125"/>
    </source>
</evidence>
<dbReference type="InterPro" id="IPR050109">
    <property type="entry name" value="HTH-type_TetR-like_transc_reg"/>
</dbReference>
<dbReference type="PROSITE" id="PS50977">
    <property type="entry name" value="HTH_TETR_2"/>
    <property type="match status" value="1"/>
</dbReference>
<dbReference type="PANTHER" id="PTHR30055">
    <property type="entry name" value="HTH-TYPE TRANSCRIPTIONAL REGULATOR RUTR"/>
    <property type="match status" value="1"/>
</dbReference>
<gene>
    <name evidence="6" type="ordered locus">ROP_pROB01-04140</name>
</gene>
<dbReference type="PANTHER" id="PTHR30055:SF234">
    <property type="entry name" value="HTH-TYPE TRANSCRIPTIONAL REGULATOR BETI"/>
    <property type="match status" value="1"/>
</dbReference>
<dbReference type="HOGENOM" id="CLU_088557_1_0_11"/>
<dbReference type="KEGG" id="rop:ROP_pROB01-04140"/>
<accession>C1BC58</accession>
<evidence type="ECO:0000313" key="6">
    <source>
        <dbReference type="EMBL" id="BAH55913.1"/>
    </source>
</evidence>
<feature type="domain" description="HTH tetR-type" evidence="5">
    <location>
        <begin position="15"/>
        <end position="75"/>
    </location>
</feature>
<proteinExistence type="predicted"/>
<dbReference type="PATRIC" id="fig|632772.20.peg.8161"/>
<dbReference type="InterPro" id="IPR040611">
    <property type="entry name" value="AlkX_C"/>
</dbReference>
<dbReference type="Proteomes" id="UP000002212">
    <property type="component" value="Plasmid pROB01"/>
</dbReference>
<dbReference type="GO" id="GO:0000976">
    <property type="term" value="F:transcription cis-regulatory region binding"/>
    <property type="evidence" value="ECO:0007669"/>
    <property type="project" value="TreeGrafter"/>
</dbReference>
<geneLocation type="plasmid" evidence="6 7">
    <name>pROB01</name>
</geneLocation>
<dbReference type="Gene3D" id="1.10.357.10">
    <property type="entry name" value="Tetracycline Repressor, domain 2"/>
    <property type="match status" value="1"/>
</dbReference>